<dbReference type="AlphaFoldDB" id="A0A819NCR1"/>
<dbReference type="Proteomes" id="UP000663887">
    <property type="component" value="Unassembled WGS sequence"/>
</dbReference>
<dbReference type="Proteomes" id="UP000663834">
    <property type="component" value="Unassembled WGS sequence"/>
</dbReference>
<evidence type="ECO:0000313" key="6">
    <source>
        <dbReference type="EMBL" id="CAF3901530.1"/>
    </source>
</evidence>
<evidence type="ECO:0000313" key="11">
    <source>
        <dbReference type="Proteomes" id="UP000663866"/>
    </source>
</evidence>
<evidence type="ECO:0000313" key="5">
    <source>
        <dbReference type="EMBL" id="CAF2209349.1"/>
    </source>
</evidence>
<dbReference type="Proteomes" id="UP000663855">
    <property type="component" value="Unassembled WGS sequence"/>
</dbReference>
<dbReference type="SUPFAM" id="SSF111469">
    <property type="entry name" value="Geminin coiled-coil domain"/>
    <property type="match status" value="1"/>
</dbReference>
<dbReference type="Proteomes" id="UP000663824">
    <property type="component" value="Unassembled WGS sequence"/>
</dbReference>
<reference evidence="9" key="1">
    <citation type="submission" date="2021-02" db="EMBL/GenBank/DDBJ databases">
        <authorList>
            <person name="Nowell W R."/>
        </authorList>
    </citation>
    <scope>NUCLEOTIDE SEQUENCE</scope>
</reference>
<dbReference type="EMBL" id="CAJNOV010016486">
    <property type="protein sequence ID" value="CAF1591379.1"/>
    <property type="molecule type" value="Genomic_DNA"/>
</dbReference>
<dbReference type="OrthoDB" id="10043826at2759"/>
<dbReference type="Proteomes" id="UP000663842">
    <property type="component" value="Unassembled WGS sequence"/>
</dbReference>
<evidence type="ECO:0000313" key="10">
    <source>
        <dbReference type="EMBL" id="CAF4024652.1"/>
    </source>
</evidence>
<dbReference type="Gene3D" id="1.20.5.1180">
    <property type="entry name" value="Geminin coiled-coil domain"/>
    <property type="match status" value="1"/>
</dbReference>
<evidence type="ECO:0000313" key="7">
    <source>
        <dbReference type="EMBL" id="CAF3914262.1"/>
    </source>
</evidence>
<dbReference type="EMBL" id="CAJOBG010002232">
    <property type="protein sequence ID" value="CAF3992838.1"/>
    <property type="molecule type" value="Genomic_DNA"/>
</dbReference>
<dbReference type="EMBL" id="CAJNRE010019784">
    <property type="protein sequence ID" value="CAF2209349.1"/>
    <property type="molecule type" value="Genomic_DNA"/>
</dbReference>
<dbReference type="EMBL" id="CAJOBH010002892">
    <property type="protein sequence ID" value="CAF3928054.1"/>
    <property type="molecule type" value="Genomic_DNA"/>
</dbReference>
<dbReference type="GO" id="GO:0006275">
    <property type="term" value="P:regulation of DNA replication"/>
    <property type="evidence" value="ECO:0007669"/>
    <property type="project" value="InterPro"/>
</dbReference>
<gene>
    <name evidence="8" type="ORF">BYL167_LOCUS9850</name>
    <name evidence="1" type="ORF">CJN711_LOCUS34094</name>
    <name evidence="6" type="ORF">GIL414_LOCUS6582</name>
    <name evidence="2" type="ORF">KQP761_LOCUS38811</name>
    <name evidence="5" type="ORF">MBJ925_LOCUS35792</name>
    <name evidence="9" type="ORF">OVN521_LOCUS14587</name>
    <name evidence="7" type="ORF">SMN809_LOCUS7321</name>
    <name evidence="10" type="ORF">UXM345_LOCUS17594</name>
    <name evidence="3" type="ORF">WKI299_LOCUS2659</name>
    <name evidence="4" type="ORF">XDN619_LOCUS26683</name>
</gene>
<proteinExistence type="predicted"/>
<dbReference type="Proteomes" id="UP000676336">
    <property type="component" value="Unassembled WGS sequence"/>
</dbReference>
<dbReference type="Proteomes" id="UP000663856">
    <property type="component" value="Unassembled WGS sequence"/>
</dbReference>
<protein>
    <submittedName>
        <fullName evidence="9">Uncharacterized protein</fullName>
    </submittedName>
</protein>
<dbReference type="EMBL" id="CAJNRG010012526">
    <property type="protein sequence ID" value="CAF2140755.1"/>
    <property type="molecule type" value="Genomic_DNA"/>
</dbReference>
<keyword evidence="11" id="KW-1185">Reference proteome</keyword>
<dbReference type="EMBL" id="CAJNRF010000372">
    <property type="protein sequence ID" value="CAF1957149.1"/>
    <property type="molecule type" value="Genomic_DNA"/>
</dbReference>
<dbReference type="Proteomes" id="UP000681720">
    <property type="component" value="Unassembled WGS sequence"/>
</dbReference>
<dbReference type="EMBL" id="CAJOBF010002300">
    <property type="protein sequence ID" value="CAF4024652.1"/>
    <property type="molecule type" value="Genomic_DNA"/>
</dbReference>
<evidence type="ECO:0000313" key="3">
    <source>
        <dbReference type="EMBL" id="CAF1957149.1"/>
    </source>
</evidence>
<dbReference type="Proteomes" id="UP000681967">
    <property type="component" value="Unassembled WGS sequence"/>
</dbReference>
<dbReference type="EMBL" id="CAJNOW010022081">
    <property type="protein sequence ID" value="CAF1686516.1"/>
    <property type="molecule type" value="Genomic_DNA"/>
</dbReference>
<name>A0A819NCR1_9BILA</name>
<dbReference type="EMBL" id="CAJOBJ010001892">
    <property type="protein sequence ID" value="CAF3901530.1"/>
    <property type="molecule type" value="Genomic_DNA"/>
</dbReference>
<comment type="caution">
    <text evidence="9">The sequence shown here is derived from an EMBL/GenBank/DDBJ whole genome shotgun (WGS) entry which is preliminary data.</text>
</comment>
<dbReference type="InterPro" id="IPR022786">
    <property type="entry name" value="Geminin/Multicilin"/>
</dbReference>
<evidence type="ECO:0000313" key="9">
    <source>
        <dbReference type="EMBL" id="CAF3992838.1"/>
    </source>
</evidence>
<evidence type="ECO:0000313" key="8">
    <source>
        <dbReference type="EMBL" id="CAF3928054.1"/>
    </source>
</evidence>
<sequence length="84" mass="9908">MIYILAKTSESYWKLMTRRRHQAIQETNIENQQFHSLIDNLSSENENLRVITNYCDYLQKILEILTSESDCLLEETNTVENPIG</sequence>
<evidence type="ECO:0000313" key="4">
    <source>
        <dbReference type="EMBL" id="CAF2140755.1"/>
    </source>
</evidence>
<accession>A0A819NCR1</accession>
<evidence type="ECO:0000313" key="1">
    <source>
        <dbReference type="EMBL" id="CAF1591379.1"/>
    </source>
</evidence>
<dbReference type="Pfam" id="PF07412">
    <property type="entry name" value="Geminin"/>
    <property type="match status" value="1"/>
</dbReference>
<evidence type="ECO:0000313" key="2">
    <source>
        <dbReference type="EMBL" id="CAF1686516.1"/>
    </source>
</evidence>
<dbReference type="EMBL" id="CAJOBI010002097">
    <property type="protein sequence ID" value="CAF3914262.1"/>
    <property type="molecule type" value="Genomic_DNA"/>
</dbReference>
<dbReference type="Proteomes" id="UP000663866">
    <property type="component" value="Unassembled WGS sequence"/>
</dbReference>
<organism evidence="9 11">
    <name type="scientific">Rotaria magnacalcarata</name>
    <dbReference type="NCBI Taxonomy" id="392030"/>
    <lineage>
        <taxon>Eukaryota</taxon>
        <taxon>Metazoa</taxon>
        <taxon>Spiralia</taxon>
        <taxon>Gnathifera</taxon>
        <taxon>Rotifera</taxon>
        <taxon>Eurotatoria</taxon>
        <taxon>Bdelloidea</taxon>
        <taxon>Philodinida</taxon>
        <taxon>Philodinidae</taxon>
        <taxon>Rotaria</taxon>
    </lineage>
</organism>